<name>A0AAV7GL76_DENCH</name>
<reference evidence="2 3" key="1">
    <citation type="journal article" date="2021" name="Hortic Res">
        <title>Chromosome-scale assembly of the Dendrobium chrysotoxum genome enhances the understanding of orchid evolution.</title>
        <authorList>
            <person name="Zhang Y."/>
            <person name="Zhang G.Q."/>
            <person name="Zhang D."/>
            <person name="Liu X.D."/>
            <person name="Xu X.Y."/>
            <person name="Sun W.H."/>
            <person name="Yu X."/>
            <person name="Zhu X."/>
            <person name="Wang Z.W."/>
            <person name="Zhao X."/>
            <person name="Zhong W.Y."/>
            <person name="Chen H."/>
            <person name="Yin W.L."/>
            <person name="Huang T."/>
            <person name="Niu S.C."/>
            <person name="Liu Z.J."/>
        </authorList>
    </citation>
    <scope>NUCLEOTIDE SEQUENCE [LARGE SCALE GENOMIC DNA]</scope>
    <source>
        <strain evidence="2">Lindl</strain>
    </source>
</reference>
<evidence type="ECO:0000313" key="3">
    <source>
        <dbReference type="Proteomes" id="UP000775213"/>
    </source>
</evidence>
<accession>A0AAV7GL76</accession>
<dbReference type="Proteomes" id="UP000775213">
    <property type="component" value="Unassembled WGS sequence"/>
</dbReference>
<sequence length="102" mass="11816">MQYEAEFTALARSRKRIGSVILISYKIPQLIFCTREWEDGLFITMLALWHYSIARLAENITFFRFLLKQAENLDLLIDDPSHRDTKGQGTMTGDDDSNPCLE</sequence>
<keyword evidence="3" id="KW-1185">Reference proteome</keyword>
<comment type="caution">
    <text evidence="2">The sequence shown here is derived from an EMBL/GenBank/DDBJ whole genome shotgun (WGS) entry which is preliminary data.</text>
</comment>
<organism evidence="2 3">
    <name type="scientific">Dendrobium chrysotoxum</name>
    <name type="common">Orchid</name>
    <dbReference type="NCBI Taxonomy" id="161865"/>
    <lineage>
        <taxon>Eukaryota</taxon>
        <taxon>Viridiplantae</taxon>
        <taxon>Streptophyta</taxon>
        <taxon>Embryophyta</taxon>
        <taxon>Tracheophyta</taxon>
        <taxon>Spermatophyta</taxon>
        <taxon>Magnoliopsida</taxon>
        <taxon>Liliopsida</taxon>
        <taxon>Asparagales</taxon>
        <taxon>Orchidaceae</taxon>
        <taxon>Epidendroideae</taxon>
        <taxon>Malaxideae</taxon>
        <taxon>Dendrobiinae</taxon>
        <taxon>Dendrobium</taxon>
    </lineage>
</organism>
<feature type="region of interest" description="Disordered" evidence="1">
    <location>
        <begin position="78"/>
        <end position="102"/>
    </location>
</feature>
<dbReference type="EMBL" id="JAGFBR010000013">
    <property type="protein sequence ID" value="KAH0456459.1"/>
    <property type="molecule type" value="Genomic_DNA"/>
</dbReference>
<protein>
    <submittedName>
        <fullName evidence="2">Uncharacterized protein</fullName>
    </submittedName>
</protein>
<dbReference type="AlphaFoldDB" id="A0AAV7GL76"/>
<evidence type="ECO:0000313" key="2">
    <source>
        <dbReference type="EMBL" id="KAH0456459.1"/>
    </source>
</evidence>
<feature type="compositionally biased region" description="Acidic residues" evidence="1">
    <location>
        <begin position="93"/>
        <end position="102"/>
    </location>
</feature>
<gene>
    <name evidence="2" type="ORF">IEQ34_014366</name>
</gene>
<proteinExistence type="predicted"/>
<evidence type="ECO:0000256" key="1">
    <source>
        <dbReference type="SAM" id="MobiDB-lite"/>
    </source>
</evidence>